<feature type="domain" description="Homeobox" evidence="10">
    <location>
        <begin position="1059"/>
        <end position="1129"/>
    </location>
</feature>
<evidence type="ECO:0000256" key="6">
    <source>
        <dbReference type="ARBA" id="ARBA00023242"/>
    </source>
</evidence>
<feature type="domain" description="Homeobox" evidence="10">
    <location>
        <begin position="649"/>
        <end position="719"/>
    </location>
</feature>
<dbReference type="AlphaFoldDB" id="A0A6J2UM22"/>
<feature type="DNA-binding region" description="Homeobox" evidence="7">
    <location>
        <begin position="1061"/>
        <end position="1130"/>
    </location>
</feature>
<evidence type="ECO:0000259" key="11">
    <source>
        <dbReference type="PROSITE" id="PS51982"/>
    </source>
</evidence>
<dbReference type="Pfam" id="PF16534">
    <property type="entry name" value="ULD"/>
    <property type="match status" value="1"/>
</dbReference>
<dbReference type="Proteomes" id="UP000504634">
    <property type="component" value="Unplaced"/>
</dbReference>
<dbReference type="InterPro" id="IPR039673">
    <property type="entry name" value="SATB1/SATB2"/>
</dbReference>
<accession>A0A6J2UM22</accession>
<evidence type="ECO:0000313" key="13">
    <source>
        <dbReference type="RefSeq" id="XP_030388463.1"/>
    </source>
</evidence>
<feature type="compositionally biased region" description="Low complexity" evidence="9">
    <location>
        <begin position="899"/>
        <end position="926"/>
    </location>
</feature>
<dbReference type="GO" id="GO:0005634">
    <property type="term" value="C:nucleus"/>
    <property type="evidence" value="ECO:0007669"/>
    <property type="project" value="UniProtKB-SubCell"/>
</dbReference>
<keyword evidence="3" id="KW-0832">Ubl conjugation</keyword>
<evidence type="ECO:0000259" key="10">
    <source>
        <dbReference type="PROSITE" id="PS50071"/>
    </source>
</evidence>
<feature type="region of interest" description="Disordered" evidence="9">
    <location>
        <begin position="20"/>
        <end position="44"/>
    </location>
</feature>
<feature type="compositionally biased region" description="Low complexity" evidence="9">
    <location>
        <begin position="747"/>
        <end position="763"/>
    </location>
</feature>
<keyword evidence="5 7" id="KW-0371">Homeobox</keyword>
<dbReference type="SUPFAM" id="SSF46689">
    <property type="entry name" value="Homeodomain-like"/>
    <property type="match status" value="2"/>
</dbReference>
<feature type="compositionally biased region" description="Acidic residues" evidence="9">
    <location>
        <begin position="950"/>
        <end position="966"/>
    </location>
</feature>
<dbReference type="RefSeq" id="XP_030388463.1">
    <property type="nucleotide sequence ID" value="XM_030532603.1"/>
</dbReference>
<dbReference type="Gene3D" id="1.10.10.60">
    <property type="entry name" value="Homeodomain-like"/>
    <property type="match status" value="2"/>
</dbReference>
<dbReference type="FunFam" id="1.10.10.60:FF:000169">
    <property type="entry name" value="DNA-binding protein SATB1"/>
    <property type="match status" value="2"/>
</dbReference>
<comment type="subcellular location">
    <subcellularLocation>
        <location evidence="1 7 8">Nucleus</location>
    </subcellularLocation>
</comment>
<proteinExistence type="predicted"/>
<evidence type="ECO:0000313" key="12">
    <source>
        <dbReference type="Proteomes" id="UP000504634"/>
    </source>
</evidence>
<gene>
    <name evidence="13" type="primary">LOC115634719</name>
</gene>
<keyword evidence="4 7" id="KW-0238">DNA-binding</keyword>
<dbReference type="FunFam" id="3.10.20.710:FF:000002">
    <property type="entry name" value="Defective proventriculus, isoform A"/>
    <property type="match status" value="1"/>
</dbReference>
<dbReference type="PANTHER" id="PTHR15116:SF16">
    <property type="entry name" value="DEFECTIVE PROVENTRICULUS, ISOFORM A"/>
    <property type="match status" value="1"/>
</dbReference>
<feature type="compositionally biased region" description="Polar residues" evidence="9">
    <location>
        <begin position="927"/>
        <end position="946"/>
    </location>
</feature>
<keyword evidence="12" id="KW-1185">Reference proteome</keyword>
<feature type="compositionally biased region" description="Basic and acidic residues" evidence="9">
    <location>
        <begin position="290"/>
        <end position="303"/>
    </location>
</feature>
<dbReference type="PROSITE" id="PS51982">
    <property type="entry name" value="CMP"/>
    <property type="match status" value="1"/>
</dbReference>
<dbReference type="CTD" id="37546"/>
<dbReference type="InterPro" id="IPR001356">
    <property type="entry name" value="HD"/>
</dbReference>
<dbReference type="PANTHER" id="PTHR15116">
    <property type="entry name" value="DNA-BINDING PROTEIN SATB FAMILY MEMBER"/>
    <property type="match status" value="1"/>
</dbReference>
<feature type="region of interest" description="Disordered" evidence="9">
    <location>
        <begin position="747"/>
        <end position="770"/>
    </location>
</feature>
<dbReference type="GeneID" id="115634719"/>
<evidence type="ECO:0000256" key="3">
    <source>
        <dbReference type="ARBA" id="ARBA00022843"/>
    </source>
</evidence>
<feature type="compositionally biased region" description="Polar residues" evidence="9">
    <location>
        <begin position="20"/>
        <end position="33"/>
    </location>
</feature>
<dbReference type="CDD" id="cd00086">
    <property type="entry name" value="homeodomain"/>
    <property type="match status" value="2"/>
</dbReference>
<feature type="region of interest" description="Disordered" evidence="9">
    <location>
        <begin position="783"/>
        <end position="987"/>
    </location>
</feature>
<evidence type="ECO:0000256" key="4">
    <source>
        <dbReference type="ARBA" id="ARBA00023125"/>
    </source>
</evidence>
<dbReference type="InterPro" id="IPR009057">
    <property type="entry name" value="Homeodomain-like_sf"/>
</dbReference>
<evidence type="ECO:0000256" key="9">
    <source>
        <dbReference type="SAM" id="MobiDB-lite"/>
    </source>
</evidence>
<evidence type="ECO:0000256" key="8">
    <source>
        <dbReference type="RuleBase" id="RU000682"/>
    </source>
</evidence>
<dbReference type="PROSITE" id="PS50071">
    <property type="entry name" value="HOMEOBOX_2"/>
    <property type="match status" value="2"/>
</dbReference>
<feature type="domain" description="CMP" evidence="11">
    <location>
        <begin position="346"/>
        <end position="458"/>
    </location>
</feature>
<sequence length="1156" mass="126325">MALGSAWVVQRLRSQDLGSSFVSRKSTPRQRQTSTKKRAHAQAQLFSSSSSSSLKATLPLDQHIILLKYLYLRLNQCHCGVHVRFKLMAGAGDYLLRRVIRRRIDDKQTSTQTSAHHIIDSIDARPQVQAQVQAQAPSRSQALALTRAANAAAVVAAANAKSPSAAASLVDMAVKKEHSLSPPQSVVGSALNMGVPAEEVVAQQHRRASLQGVQEKLTQLQMQHQQQQQQQQQQQPQQQASGEQLASGGRRSAGNSPPTHIHNSDGDRGGNTMPTSAASSQNASLAATPKSEREREREREERTSNVGSISCLPPAALGMGVQQAEKLLNHPALETRRDFDVSKVNPKSLPLHCVVESVHSLHASLTIDTRQPWKRRPNIETDSYVIIAAATPWSEIVQTALQRLGYSQETANTARGSLIIKHWKPIPLEQISDNPAVPVSDIVGELTSVITLRIVILRPKTSPFGEIKDKLLKLLVLQSHAVLRSTGCPLDEVTLSQICRSSHQNTYAMPGGEISDELRRKFDQWWSNQLSPQAAMTPKMLPFMSAPAAVPNEMDFPVGTAMAAAAAAAAHAAAAGAGAASLSGGNPLGAIGTRESLLLASEAAGHHAGAGSVGQGSAASHHGNMLVHPAMHASMHHHHHAAHAQFPNQKTRMRTSFDPEMELPKLQKWFQENPHPSRQQIQTYVVQLNALESRRGRKPLDVNNVVYWFKNARAAQKRAEMRGGLGTAMSALGHAAMNGYLSQHAQLGQNSSSSAGSQPMSMGNLSMSHDYLKSPMSLKSEDIDTMSQHSDEMEDEPSRPNTPQLPLSLTMHERNRSSPASNADERGEDPTRAAGQRTKSRGSEERDILNGVTLLRTSRSHSRELNEDEREEKAPHLATDAPDNDNSNGNASAEERQLNAEAGNNNNLAGGGESNNISSNNNSNNIHKPTNSEGMQQDADVTSKQATPKEEDEDLDMDEDDDDNENDASHLDEFRSPSPDMTGAVVPHKDQLPFPMVPNSMFSQSFMYMSHYIPAFGQAAAAHPHAHHAAAAAAAAGMQPNPLMGGGGLNLSSISNEERRKRNRTFIDPVTEVPKLEQWFAMNTHPSHNLILKYTEDLNTMPYRQKFPRLESKNVQFWFKNRRAKCKRLKMSLYDNSQCAQLGGLNSFVPKYEERD</sequence>
<dbReference type="Pfam" id="PF00046">
    <property type="entry name" value="Homeodomain"/>
    <property type="match status" value="2"/>
</dbReference>
<keyword evidence="6 7" id="KW-0539">Nucleus</keyword>
<feature type="compositionally biased region" description="Low complexity" evidence="9">
    <location>
        <begin position="221"/>
        <end position="239"/>
    </location>
</feature>
<feature type="region of interest" description="Disordered" evidence="9">
    <location>
        <begin position="221"/>
        <end position="312"/>
    </location>
</feature>
<reference evidence="13" key="1">
    <citation type="submission" date="2025-08" db="UniProtKB">
        <authorList>
            <consortium name="RefSeq"/>
        </authorList>
    </citation>
    <scope>IDENTIFICATION</scope>
    <source>
        <strain evidence="13">11010-0011.00</strain>
        <tissue evidence="13">Whole body</tissue>
    </source>
</reference>
<dbReference type="SMART" id="SM00389">
    <property type="entry name" value="HOX"/>
    <property type="match status" value="2"/>
</dbReference>
<organism evidence="12 13">
    <name type="scientific">Drosophila lebanonensis</name>
    <name type="common">Fruit fly</name>
    <name type="synonym">Scaptodrosophila lebanonensis</name>
    <dbReference type="NCBI Taxonomy" id="7225"/>
    <lineage>
        <taxon>Eukaryota</taxon>
        <taxon>Metazoa</taxon>
        <taxon>Ecdysozoa</taxon>
        <taxon>Arthropoda</taxon>
        <taxon>Hexapoda</taxon>
        <taxon>Insecta</taxon>
        <taxon>Pterygota</taxon>
        <taxon>Neoptera</taxon>
        <taxon>Endopterygota</taxon>
        <taxon>Diptera</taxon>
        <taxon>Brachycera</taxon>
        <taxon>Muscomorpha</taxon>
        <taxon>Ephydroidea</taxon>
        <taxon>Drosophilidae</taxon>
        <taxon>Scaptodrosophila</taxon>
    </lineage>
</organism>
<dbReference type="CDD" id="cd11585">
    <property type="entry name" value="SATB1_N"/>
    <property type="match status" value="1"/>
</dbReference>
<feature type="compositionally biased region" description="Basic and acidic residues" evidence="9">
    <location>
        <begin position="861"/>
        <end position="875"/>
    </location>
</feature>
<feature type="DNA-binding region" description="Homeobox" evidence="7">
    <location>
        <begin position="651"/>
        <end position="720"/>
    </location>
</feature>
<protein>
    <submittedName>
        <fullName evidence="13">Uncharacterized protein LOC115634719</fullName>
    </submittedName>
</protein>
<evidence type="ECO:0000256" key="1">
    <source>
        <dbReference type="ARBA" id="ARBA00004123"/>
    </source>
</evidence>
<evidence type="ECO:0000256" key="5">
    <source>
        <dbReference type="ARBA" id="ARBA00023155"/>
    </source>
</evidence>
<dbReference type="InterPro" id="IPR038224">
    <property type="entry name" value="SATB_ULD_sf"/>
</dbReference>
<evidence type="ECO:0000256" key="2">
    <source>
        <dbReference type="ARBA" id="ARBA00022737"/>
    </source>
</evidence>
<dbReference type="GO" id="GO:0000981">
    <property type="term" value="F:DNA-binding transcription factor activity, RNA polymerase II-specific"/>
    <property type="evidence" value="ECO:0007669"/>
    <property type="project" value="TreeGrafter"/>
</dbReference>
<name>A0A6J2UM22_DROLE</name>
<evidence type="ECO:0000256" key="7">
    <source>
        <dbReference type="PROSITE-ProRule" id="PRU00108"/>
    </source>
</evidence>
<dbReference type="GO" id="GO:0006338">
    <property type="term" value="P:chromatin remodeling"/>
    <property type="evidence" value="ECO:0007669"/>
    <property type="project" value="InterPro"/>
</dbReference>
<dbReference type="OrthoDB" id="10052721at2759"/>
<feature type="compositionally biased region" description="Low complexity" evidence="9">
    <location>
        <begin position="276"/>
        <end position="287"/>
    </location>
</feature>
<keyword evidence="2" id="KW-0677">Repeat</keyword>
<dbReference type="GO" id="GO:0000978">
    <property type="term" value="F:RNA polymerase II cis-regulatory region sequence-specific DNA binding"/>
    <property type="evidence" value="ECO:0007669"/>
    <property type="project" value="TreeGrafter"/>
</dbReference>
<dbReference type="InterPro" id="IPR032392">
    <property type="entry name" value="ULD"/>
</dbReference>
<dbReference type="Gene3D" id="3.10.20.710">
    <property type="entry name" value="SATB, ubiquitin-like oligomerisation domain"/>
    <property type="match status" value="1"/>
</dbReference>